<evidence type="ECO:0000256" key="16">
    <source>
        <dbReference type="NCBIfam" id="TIGR01389"/>
    </source>
</evidence>
<evidence type="ECO:0000259" key="18">
    <source>
        <dbReference type="PROSITE" id="PS50967"/>
    </source>
</evidence>
<dbReference type="InterPro" id="IPR001650">
    <property type="entry name" value="Helicase_C-like"/>
</dbReference>
<dbReference type="InterPro" id="IPR027417">
    <property type="entry name" value="P-loop_NTPase"/>
</dbReference>
<keyword evidence="9" id="KW-0862">Zinc</keyword>
<dbReference type="PANTHER" id="PTHR13710">
    <property type="entry name" value="DNA HELICASE RECQ FAMILY MEMBER"/>
    <property type="match status" value="1"/>
</dbReference>
<evidence type="ECO:0000256" key="4">
    <source>
        <dbReference type="ARBA" id="ARBA00022723"/>
    </source>
</evidence>
<keyword evidence="5" id="KW-0547">Nucleotide-binding</keyword>
<dbReference type="EMBL" id="JAFIDA010000001">
    <property type="protein sequence ID" value="MBP1326068.1"/>
    <property type="molecule type" value="Genomic_DNA"/>
</dbReference>
<dbReference type="Gene3D" id="1.10.150.80">
    <property type="entry name" value="HRDC domain"/>
    <property type="match status" value="1"/>
</dbReference>
<dbReference type="InterPro" id="IPR004589">
    <property type="entry name" value="DNA_helicase_ATP-dep_RecQ"/>
</dbReference>
<evidence type="ECO:0000256" key="7">
    <source>
        <dbReference type="ARBA" id="ARBA00022801"/>
    </source>
</evidence>
<dbReference type="FunFam" id="3.40.50.300:FF:000156">
    <property type="entry name" value="ATP-dependent DNA helicase recQ"/>
    <property type="match status" value="1"/>
</dbReference>
<keyword evidence="14" id="KW-0413">Isomerase</keyword>
<evidence type="ECO:0000256" key="10">
    <source>
        <dbReference type="ARBA" id="ARBA00022840"/>
    </source>
</evidence>
<dbReference type="GO" id="GO:0009432">
    <property type="term" value="P:SOS response"/>
    <property type="evidence" value="ECO:0007669"/>
    <property type="project" value="UniProtKB-UniRule"/>
</dbReference>
<dbReference type="SMART" id="SM00487">
    <property type="entry name" value="DEXDc"/>
    <property type="match status" value="1"/>
</dbReference>
<dbReference type="GO" id="GO:0006281">
    <property type="term" value="P:DNA repair"/>
    <property type="evidence" value="ECO:0007669"/>
    <property type="project" value="UniProtKB-KW"/>
</dbReference>
<dbReference type="GO" id="GO:0046872">
    <property type="term" value="F:metal ion binding"/>
    <property type="evidence" value="ECO:0007669"/>
    <property type="project" value="UniProtKB-KW"/>
</dbReference>
<keyword evidence="22" id="KW-1185">Reference proteome</keyword>
<protein>
    <recommendedName>
        <fullName evidence="16">DNA helicase RecQ</fullName>
        <ecNumber evidence="16">5.6.2.4</ecNumber>
    </recommendedName>
</protein>
<keyword evidence="10" id="KW-0067">ATP-binding</keyword>
<feature type="domain" description="Helicase C-terminal" evidence="20">
    <location>
        <begin position="321"/>
        <end position="472"/>
    </location>
</feature>
<dbReference type="GO" id="GO:0043138">
    <property type="term" value="F:3'-5' DNA helicase activity"/>
    <property type="evidence" value="ECO:0007669"/>
    <property type="project" value="UniProtKB-EC"/>
</dbReference>
<keyword evidence="8 21" id="KW-0347">Helicase</keyword>
<dbReference type="GO" id="GO:0006310">
    <property type="term" value="P:DNA recombination"/>
    <property type="evidence" value="ECO:0007669"/>
    <property type="project" value="UniProtKB-UniRule"/>
</dbReference>
<gene>
    <name evidence="21" type="ORF">JOF28_001300</name>
</gene>
<comment type="catalytic activity">
    <reaction evidence="15">
        <text>Couples ATP hydrolysis with the unwinding of duplex DNA by translocating in the 3'-5' direction.</text>
        <dbReference type="EC" id="5.6.2.4"/>
    </reaction>
</comment>
<dbReference type="InterPro" id="IPR036388">
    <property type="entry name" value="WH-like_DNA-bd_sf"/>
</dbReference>
<dbReference type="NCBIfam" id="TIGR00614">
    <property type="entry name" value="recQ_fam"/>
    <property type="match status" value="1"/>
</dbReference>
<dbReference type="GO" id="GO:0016787">
    <property type="term" value="F:hydrolase activity"/>
    <property type="evidence" value="ECO:0007669"/>
    <property type="project" value="UniProtKB-KW"/>
</dbReference>
<organism evidence="21 22">
    <name type="scientific">Leucobacter exalbidus</name>
    <dbReference type="NCBI Taxonomy" id="662960"/>
    <lineage>
        <taxon>Bacteria</taxon>
        <taxon>Bacillati</taxon>
        <taxon>Actinomycetota</taxon>
        <taxon>Actinomycetes</taxon>
        <taxon>Micrococcales</taxon>
        <taxon>Microbacteriaceae</taxon>
        <taxon>Leucobacter</taxon>
    </lineage>
</organism>
<evidence type="ECO:0000256" key="15">
    <source>
        <dbReference type="ARBA" id="ARBA00034617"/>
    </source>
</evidence>
<dbReference type="SMART" id="SM00956">
    <property type="entry name" value="RQC"/>
    <property type="match status" value="1"/>
</dbReference>
<dbReference type="PROSITE" id="PS50967">
    <property type="entry name" value="HRDC"/>
    <property type="match status" value="1"/>
</dbReference>
<dbReference type="GO" id="GO:0003677">
    <property type="term" value="F:DNA binding"/>
    <property type="evidence" value="ECO:0007669"/>
    <property type="project" value="UniProtKB-KW"/>
</dbReference>
<keyword evidence="7 21" id="KW-0378">Hydrolase</keyword>
<evidence type="ECO:0000256" key="2">
    <source>
        <dbReference type="ARBA" id="ARBA00001947"/>
    </source>
</evidence>
<name>A0A940PSN7_9MICO</name>
<evidence type="ECO:0000256" key="9">
    <source>
        <dbReference type="ARBA" id="ARBA00022833"/>
    </source>
</evidence>
<feature type="domain" description="HRDC" evidence="18">
    <location>
        <begin position="654"/>
        <end position="726"/>
    </location>
</feature>
<comment type="caution">
    <text evidence="21">The sequence shown here is derived from an EMBL/GenBank/DDBJ whole genome shotgun (WGS) entry which is preliminary data.</text>
</comment>
<dbReference type="InterPro" id="IPR018982">
    <property type="entry name" value="RQC_domain"/>
</dbReference>
<dbReference type="GO" id="GO:0006260">
    <property type="term" value="P:DNA replication"/>
    <property type="evidence" value="ECO:0007669"/>
    <property type="project" value="InterPro"/>
</dbReference>
<dbReference type="Pfam" id="PF09382">
    <property type="entry name" value="RQC"/>
    <property type="match status" value="1"/>
</dbReference>
<evidence type="ECO:0000256" key="14">
    <source>
        <dbReference type="ARBA" id="ARBA00023235"/>
    </source>
</evidence>
<evidence type="ECO:0000256" key="13">
    <source>
        <dbReference type="ARBA" id="ARBA00023204"/>
    </source>
</evidence>
<dbReference type="Gene3D" id="1.10.10.10">
    <property type="entry name" value="Winged helix-like DNA-binding domain superfamily/Winged helix DNA-binding domain"/>
    <property type="match status" value="1"/>
</dbReference>
<evidence type="ECO:0000256" key="12">
    <source>
        <dbReference type="ARBA" id="ARBA00023172"/>
    </source>
</evidence>
<dbReference type="SMART" id="SM00341">
    <property type="entry name" value="HRDC"/>
    <property type="match status" value="1"/>
</dbReference>
<keyword evidence="4" id="KW-0479">Metal-binding</keyword>
<dbReference type="InterPro" id="IPR011545">
    <property type="entry name" value="DEAD/DEAH_box_helicase_dom"/>
</dbReference>
<dbReference type="GO" id="GO:0005524">
    <property type="term" value="F:ATP binding"/>
    <property type="evidence" value="ECO:0007669"/>
    <property type="project" value="UniProtKB-KW"/>
</dbReference>
<dbReference type="GO" id="GO:0009378">
    <property type="term" value="F:four-way junction helicase activity"/>
    <property type="evidence" value="ECO:0007669"/>
    <property type="project" value="TreeGrafter"/>
</dbReference>
<dbReference type="Proteomes" id="UP000675163">
    <property type="component" value="Unassembled WGS sequence"/>
</dbReference>
<feature type="region of interest" description="Disordered" evidence="17">
    <location>
        <begin position="1"/>
        <end position="80"/>
    </location>
</feature>
<sequence>MNPGPDPQGDDSSFGDPDFGGGAYGGDEFGDAERWPGEAWGMPAPGSLGGSSGTGAAAPAPAHAPTPAQAAPAQPVRRPVVAQPPAHPIVQPAPAGLNAGAKHVGRDPREVLAEVFGYDAFRGDQDAIVRHVAAGGDAVVLMPTGGGKSMCYQVPSLVREGTGVVLSPLVALMHDQVAALRLAGVRAASLNSSMSMDERREVERAYVQGELDLLYLAPERLSSPGTIDLLARGHIALFAIDEAHCVSQWGHDFRPDYLRLGALAERWPDVPRIALTATATPETHREITERLHLGEAKHFVSNFDRPNIRYRIESKQNARAQLTQFVRGEHAGEAGIVYALSRKRVEQTAKALRDAGVDAVAYHAGLPSHVRLDAQTRFLREDGVVVVATIAFGMGIDKPDVRFVAHIDLPKSIEGYYQETGRAGRDGAPSEAWLAYGLQDVVQQRQMIESGDGDQVTRTNQTRHLNQMLALCETVECRRAFLLRYFGQETEPGTGAAPTACGNCDVCLNPPKLWDATVPAQMLLSTILRTHRERGRTYAAGQHIDVLCGVASERATQMKLDELTTWGIGKEWSVAQWRGVVRHMLAVGLIEARGEWGVLEPTQDAKPVLSGEMPVRMREEVLARAATGGAGRRVRGAAGAGSSSKRSAAAADLSPEQAEIFERLRAWRAEEARRQGVPGYVVFGDATLAALAVHTPTNDEQLLAVSGIGQVKLERYGAAVLEVLAA</sequence>
<keyword evidence="6" id="KW-0227">DNA damage</keyword>
<comment type="similarity">
    <text evidence="3">Belongs to the helicase family. RecQ subfamily.</text>
</comment>
<dbReference type="GO" id="GO:0030894">
    <property type="term" value="C:replisome"/>
    <property type="evidence" value="ECO:0007669"/>
    <property type="project" value="TreeGrafter"/>
</dbReference>
<evidence type="ECO:0000256" key="11">
    <source>
        <dbReference type="ARBA" id="ARBA00023125"/>
    </source>
</evidence>
<dbReference type="InterPro" id="IPR006293">
    <property type="entry name" value="DNA_helicase_ATP-dep_RecQ_bac"/>
</dbReference>
<evidence type="ECO:0000313" key="22">
    <source>
        <dbReference type="Proteomes" id="UP000675163"/>
    </source>
</evidence>
<dbReference type="Pfam" id="PF00270">
    <property type="entry name" value="DEAD"/>
    <property type="match status" value="1"/>
</dbReference>
<dbReference type="PROSITE" id="PS51194">
    <property type="entry name" value="HELICASE_CTER"/>
    <property type="match status" value="1"/>
</dbReference>
<keyword evidence="11" id="KW-0238">DNA-binding</keyword>
<dbReference type="InterPro" id="IPR010997">
    <property type="entry name" value="HRDC-like_sf"/>
</dbReference>
<dbReference type="InterPro" id="IPR002121">
    <property type="entry name" value="HRDC_dom"/>
</dbReference>
<comment type="cofactor">
    <cofactor evidence="2">
        <name>Zn(2+)</name>
        <dbReference type="ChEBI" id="CHEBI:29105"/>
    </cofactor>
</comment>
<dbReference type="PANTHER" id="PTHR13710:SF105">
    <property type="entry name" value="ATP-DEPENDENT DNA HELICASE Q1"/>
    <property type="match status" value="1"/>
</dbReference>
<dbReference type="CDD" id="cd18794">
    <property type="entry name" value="SF2_C_RecQ"/>
    <property type="match status" value="1"/>
</dbReference>
<keyword evidence="12" id="KW-0233">DNA recombination</keyword>
<evidence type="ECO:0000256" key="1">
    <source>
        <dbReference type="ARBA" id="ARBA00001946"/>
    </source>
</evidence>
<keyword evidence="13" id="KW-0234">DNA repair</keyword>
<dbReference type="FunFam" id="3.40.50.300:FF:000296">
    <property type="entry name" value="ATP-dependent DNA helicase RecQ"/>
    <property type="match status" value="1"/>
</dbReference>
<dbReference type="Pfam" id="PF00271">
    <property type="entry name" value="Helicase_C"/>
    <property type="match status" value="1"/>
</dbReference>
<dbReference type="Pfam" id="PF16124">
    <property type="entry name" value="RecQ_Zn_bind"/>
    <property type="match status" value="1"/>
</dbReference>
<dbReference type="AlphaFoldDB" id="A0A940PSN7"/>
<dbReference type="InterPro" id="IPR032284">
    <property type="entry name" value="RecQ_Zn-bd"/>
</dbReference>
<evidence type="ECO:0000256" key="3">
    <source>
        <dbReference type="ARBA" id="ARBA00005446"/>
    </source>
</evidence>
<evidence type="ECO:0000256" key="5">
    <source>
        <dbReference type="ARBA" id="ARBA00022741"/>
    </source>
</evidence>
<proteinExistence type="inferred from homology"/>
<dbReference type="SUPFAM" id="SSF47819">
    <property type="entry name" value="HRDC-like"/>
    <property type="match status" value="1"/>
</dbReference>
<accession>A0A940PSN7</accession>
<dbReference type="Pfam" id="PF00570">
    <property type="entry name" value="HRDC"/>
    <property type="match status" value="1"/>
</dbReference>
<dbReference type="EC" id="5.6.2.4" evidence="16"/>
<dbReference type="InterPro" id="IPR044876">
    <property type="entry name" value="HRDC_dom_sf"/>
</dbReference>
<dbReference type="InterPro" id="IPR014001">
    <property type="entry name" value="Helicase_ATP-bd"/>
</dbReference>
<dbReference type="Gene3D" id="3.40.50.300">
    <property type="entry name" value="P-loop containing nucleotide triphosphate hydrolases"/>
    <property type="match status" value="2"/>
</dbReference>
<dbReference type="SUPFAM" id="SSF46785">
    <property type="entry name" value="Winged helix' DNA-binding domain"/>
    <property type="match status" value="1"/>
</dbReference>
<evidence type="ECO:0000259" key="19">
    <source>
        <dbReference type="PROSITE" id="PS51192"/>
    </source>
</evidence>
<evidence type="ECO:0000259" key="20">
    <source>
        <dbReference type="PROSITE" id="PS51194"/>
    </source>
</evidence>
<evidence type="ECO:0000313" key="21">
    <source>
        <dbReference type="EMBL" id="MBP1326068.1"/>
    </source>
</evidence>
<dbReference type="NCBIfam" id="TIGR01389">
    <property type="entry name" value="recQ"/>
    <property type="match status" value="1"/>
</dbReference>
<feature type="compositionally biased region" description="Low complexity" evidence="17">
    <location>
        <begin position="54"/>
        <end position="80"/>
    </location>
</feature>
<reference evidence="21" key="1">
    <citation type="submission" date="2021-02" db="EMBL/GenBank/DDBJ databases">
        <title>Sequencing the genomes of 1000 actinobacteria strains.</title>
        <authorList>
            <person name="Klenk H.-P."/>
        </authorList>
    </citation>
    <scope>NUCLEOTIDE SEQUENCE</scope>
    <source>
        <strain evidence="21">DSM 22850</strain>
    </source>
</reference>
<dbReference type="SUPFAM" id="SSF52540">
    <property type="entry name" value="P-loop containing nucleoside triphosphate hydrolases"/>
    <property type="match status" value="2"/>
</dbReference>
<dbReference type="GO" id="GO:0005737">
    <property type="term" value="C:cytoplasm"/>
    <property type="evidence" value="ECO:0007669"/>
    <property type="project" value="TreeGrafter"/>
</dbReference>
<dbReference type="PROSITE" id="PS51192">
    <property type="entry name" value="HELICASE_ATP_BIND_1"/>
    <property type="match status" value="1"/>
</dbReference>
<feature type="domain" description="Helicase ATP-binding" evidence="19">
    <location>
        <begin position="129"/>
        <end position="297"/>
    </location>
</feature>
<dbReference type="InterPro" id="IPR036390">
    <property type="entry name" value="WH_DNA-bd_sf"/>
</dbReference>
<dbReference type="CDD" id="cd17920">
    <property type="entry name" value="DEXHc_RecQ"/>
    <property type="match status" value="1"/>
</dbReference>
<dbReference type="SMART" id="SM00490">
    <property type="entry name" value="HELICc"/>
    <property type="match status" value="1"/>
</dbReference>
<evidence type="ECO:0000256" key="17">
    <source>
        <dbReference type="SAM" id="MobiDB-lite"/>
    </source>
</evidence>
<evidence type="ECO:0000256" key="8">
    <source>
        <dbReference type="ARBA" id="ARBA00022806"/>
    </source>
</evidence>
<evidence type="ECO:0000256" key="6">
    <source>
        <dbReference type="ARBA" id="ARBA00022763"/>
    </source>
</evidence>
<dbReference type="GO" id="GO:0043590">
    <property type="term" value="C:bacterial nucleoid"/>
    <property type="evidence" value="ECO:0007669"/>
    <property type="project" value="TreeGrafter"/>
</dbReference>
<feature type="compositionally biased region" description="Gly residues" evidence="17">
    <location>
        <begin position="18"/>
        <end position="27"/>
    </location>
</feature>
<comment type="cofactor">
    <cofactor evidence="1">
        <name>Mg(2+)</name>
        <dbReference type="ChEBI" id="CHEBI:18420"/>
    </cofactor>
</comment>